<keyword evidence="3" id="KW-1185">Reference proteome</keyword>
<organism evidence="2 3">
    <name type="scientific">Puccinia graminis f. sp. tritici</name>
    <dbReference type="NCBI Taxonomy" id="56615"/>
    <lineage>
        <taxon>Eukaryota</taxon>
        <taxon>Fungi</taxon>
        <taxon>Dikarya</taxon>
        <taxon>Basidiomycota</taxon>
        <taxon>Pucciniomycotina</taxon>
        <taxon>Pucciniomycetes</taxon>
        <taxon>Pucciniales</taxon>
        <taxon>Pucciniaceae</taxon>
        <taxon>Puccinia</taxon>
    </lineage>
</organism>
<reference evidence="2 3" key="1">
    <citation type="submission" date="2019-05" db="EMBL/GenBank/DDBJ databases">
        <title>Emergence of the Ug99 lineage of the wheat stem rust pathogen through somatic hybridization.</title>
        <authorList>
            <person name="Li F."/>
            <person name="Upadhyaya N.M."/>
            <person name="Sperschneider J."/>
            <person name="Matny O."/>
            <person name="Nguyen-Phuc H."/>
            <person name="Mago R."/>
            <person name="Raley C."/>
            <person name="Miller M.E."/>
            <person name="Silverstein K.A.T."/>
            <person name="Henningsen E."/>
            <person name="Hirsch C.D."/>
            <person name="Visser B."/>
            <person name="Pretorius Z.A."/>
            <person name="Steffenson B.J."/>
            <person name="Schwessinger B."/>
            <person name="Dodds P.N."/>
            <person name="Figueroa M."/>
        </authorList>
    </citation>
    <scope>NUCLEOTIDE SEQUENCE [LARGE SCALE GENOMIC DNA]</scope>
    <source>
        <strain evidence="2">21-0</strain>
    </source>
</reference>
<evidence type="ECO:0000313" key="3">
    <source>
        <dbReference type="Proteomes" id="UP000324748"/>
    </source>
</evidence>
<dbReference type="Proteomes" id="UP000324748">
    <property type="component" value="Unassembled WGS sequence"/>
</dbReference>
<evidence type="ECO:0000313" key="2">
    <source>
        <dbReference type="EMBL" id="KAA1087492.1"/>
    </source>
</evidence>
<proteinExistence type="predicted"/>
<evidence type="ECO:0000256" key="1">
    <source>
        <dbReference type="SAM" id="SignalP"/>
    </source>
</evidence>
<dbReference type="EMBL" id="VSWC01000105">
    <property type="protein sequence ID" value="KAA1087492.1"/>
    <property type="molecule type" value="Genomic_DNA"/>
</dbReference>
<accession>A0A5B0NG12</accession>
<feature type="chain" id="PRO_5023136862" evidence="1">
    <location>
        <begin position="19"/>
        <end position="133"/>
    </location>
</feature>
<feature type="signal peptide" evidence="1">
    <location>
        <begin position="1"/>
        <end position="18"/>
    </location>
</feature>
<dbReference type="AlphaFoldDB" id="A0A5B0NG12"/>
<keyword evidence="1" id="KW-0732">Signal</keyword>
<gene>
    <name evidence="2" type="ORF">PGT21_032568</name>
</gene>
<protein>
    <submittedName>
        <fullName evidence="2">Uncharacterized protein</fullName>
    </submittedName>
</protein>
<name>A0A5B0NG12_PUCGR</name>
<sequence length="133" mass="14844">MKASFPSIFLIMLTTSLASRAIGLLVKERSAKVTDPLVKQWELAPHIPSRHNPPKERILYISKESGLAFFPYQPHWLVHNQLTCPVTIKIHFKDANNQPSNVDRTIDPVSSSDLTLNSSEGLTIDVLSVGELQ</sequence>
<comment type="caution">
    <text evidence="2">The sequence shown here is derived from an EMBL/GenBank/DDBJ whole genome shotgun (WGS) entry which is preliminary data.</text>
</comment>